<keyword evidence="10 13" id="KW-0648">Protein biosynthesis</keyword>
<reference evidence="15 16" key="1">
    <citation type="journal article" date="2012" name="Stand. Genomic Sci.">
        <title>Complete genome sequence of the aerobic, heterotroph Marinithermus hydrothermalis type strain (T1(T)) from a deep-sea hydrothermal vent chimney.</title>
        <authorList>
            <person name="Copeland A."/>
            <person name="Gu W."/>
            <person name="Yasawong M."/>
            <person name="Lapidus A."/>
            <person name="Lucas S."/>
            <person name="Deshpande S."/>
            <person name="Pagani I."/>
            <person name="Tapia R."/>
            <person name="Cheng J.F."/>
            <person name="Goodwin L.A."/>
            <person name="Pitluck S."/>
            <person name="Liolios K."/>
            <person name="Ivanova N."/>
            <person name="Mavromatis K."/>
            <person name="Mikhailova N."/>
            <person name="Pati A."/>
            <person name="Chen A."/>
            <person name="Palaniappan K."/>
            <person name="Land M."/>
            <person name="Pan C."/>
            <person name="Brambilla E.M."/>
            <person name="Rohde M."/>
            <person name="Tindall B.J."/>
            <person name="Sikorski J."/>
            <person name="Goker M."/>
            <person name="Detter J.C."/>
            <person name="Bristow J."/>
            <person name="Eisen J.A."/>
            <person name="Markowitz V."/>
            <person name="Hugenholtz P."/>
            <person name="Kyrpides N.C."/>
            <person name="Klenk H.P."/>
            <person name="Woyke T."/>
        </authorList>
    </citation>
    <scope>NUCLEOTIDE SEQUENCE [LARGE SCALE GENOMIC DNA]</scope>
    <source>
        <strain evidence="16">DSM 14884 / JCM 11576 / T1</strain>
    </source>
</reference>
<dbReference type="NCBIfam" id="NF008900">
    <property type="entry name" value="PRK12267.1"/>
    <property type="match status" value="1"/>
</dbReference>
<dbReference type="FunFam" id="2.40.50.140:FF:000042">
    <property type="entry name" value="Methionine--tRNA ligase"/>
    <property type="match status" value="1"/>
</dbReference>
<dbReference type="InterPro" id="IPR012340">
    <property type="entry name" value="NA-bd_OB-fold"/>
</dbReference>
<feature type="short sequence motif" description="'KMSKS' region" evidence="13">
    <location>
        <begin position="297"/>
        <end position="301"/>
    </location>
</feature>
<keyword evidence="11 13" id="KW-0030">Aminoacyl-tRNA synthetase</keyword>
<comment type="similarity">
    <text evidence="13">Belongs to the class-I aminoacyl-tRNA synthetase family. MetG type 2A subfamily.</text>
</comment>
<dbReference type="PROSITE" id="PS50886">
    <property type="entry name" value="TRBD"/>
    <property type="match status" value="1"/>
</dbReference>
<dbReference type="OrthoDB" id="9810191at2"/>
<dbReference type="Gene3D" id="2.170.220.10">
    <property type="match status" value="1"/>
</dbReference>
<accession>F2NQI2</accession>
<dbReference type="CDD" id="cd07957">
    <property type="entry name" value="Anticodon_Ia_Met"/>
    <property type="match status" value="1"/>
</dbReference>
<keyword evidence="7 13" id="KW-0547">Nucleotide-binding</keyword>
<dbReference type="NCBIfam" id="TIGR00399">
    <property type="entry name" value="metG_C_term"/>
    <property type="match status" value="1"/>
</dbReference>
<keyword evidence="16" id="KW-1185">Reference proteome</keyword>
<dbReference type="InterPro" id="IPR041872">
    <property type="entry name" value="Anticodon_Met"/>
</dbReference>
<evidence type="ECO:0000256" key="6">
    <source>
        <dbReference type="ARBA" id="ARBA00022598"/>
    </source>
</evidence>
<sequence>MGKTFYVTTPIYYVNAEPHIGHAYTTIVADYLARWHRLDGYDTYFLTGTDEHGEKIAQAAQKAGLEPKAFVDRVSARFREAWAALGIAYDDFIRTTEERHKAVVRAVLQKVYDAGDIYYGEYEGLYCVGCERFLTEKELVDGRCPDHGVPPERRQEGNYFFRMEKYRPWLRAFIEQHPEFIRPERYRNEVLAMLAEPIGDLSISRPKRRVPWGIELPWDPDHVTYVWFDALLNYVSALGYPEDPRFERYWPAAQHLIGKDILKPHAVFWPAMLKSAGIPLYRHLNVGGYLLGPDGRKMSKSLGNVVNPFELAEKYGTDAVRYYLLRELAYGQDGAVSESGLVDRYNADLANDLGNLVQRTRTMLLKYLGGVLPKAEPAPEDQPVVEAATTLAARVRPLVQELRFHQALEEVLQFTRLLNRYVNEHKPWELAKDPARKPRLEQVLYAVVEGIRIASILLEPAMPTKAREIRAAFALGDGTLADTETWGVAPAGTRIPAEAPILFPKAETKKPEVSKVQETQPETLPQIKIDDFAKVELRVAEVVTAEPHPNADKLLVLRLNVGDHERTVVSGIAAWYTPEELVGKRVVLVANLKPAKLRGVRSEGMILAAEDAEGNLGLVTLDRALPPGARVR</sequence>
<comment type="subcellular location">
    <subcellularLocation>
        <location evidence="2 13">Cytoplasm</location>
    </subcellularLocation>
</comment>
<comment type="subunit">
    <text evidence="3 13">Homodimer.</text>
</comment>
<evidence type="ECO:0000256" key="5">
    <source>
        <dbReference type="ARBA" id="ARBA00022555"/>
    </source>
</evidence>
<dbReference type="SUPFAM" id="SSF50249">
    <property type="entry name" value="Nucleic acid-binding proteins"/>
    <property type="match status" value="1"/>
</dbReference>
<evidence type="ECO:0000256" key="3">
    <source>
        <dbReference type="ARBA" id="ARBA00011738"/>
    </source>
</evidence>
<evidence type="ECO:0000256" key="12">
    <source>
        <dbReference type="ARBA" id="ARBA00047364"/>
    </source>
</evidence>
<dbReference type="STRING" id="869210.Marky_1180"/>
<dbReference type="Gene3D" id="1.10.730.10">
    <property type="entry name" value="Isoleucyl-tRNA Synthetase, Domain 1"/>
    <property type="match status" value="1"/>
</dbReference>
<dbReference type="SUPFAM" id="SSF47323">
    <property type="entry name" value="Anticodon-binding domain of a subclass of class I aminoacyl-tRNA synthetases"/>
    <property type="match status" value="1"/>
</dbReference>
<dbReference type="InterPro" id="IPR009080">
    <property type="entry name" value="tRNAsynth_Ia_anticodon-bd"/>
</dbReference>
<dbReference type="EC" id="6.1.1.10" evidence="13"/>
<dbReference type="PANTHER" id="PTHR43326:SF1">
    <property type="entry name" value="METHIONINE--TRNA LIGASE, MITOCHONDRIAL"/>
    <property type="match status" value="1"/>
</dbReference>
<dbReference type="SUPFAM" id="SSF52374">
    <property type="entry name" value="Nucleotidylyl transferase"/>
    <property type="match status" value="1"/>
</dbReference>
<dbReference type="InterPro" id="IPR023457">
    <property type="entry name" value="Met-tRNA_synth_2"/>
</dbReference>
<dbReference type="Gene3D" id="3.40.50.620">
    <property type="entry name" value="HUPs"/>
    <property type="match status" value="1"/>
</dbReference>
<evidence type="ECO:0000256" key="8">
    <source>
        <dbReference type="ARBA" id="ARBA00022840"/>
    </source>
</evidence>
<keyword evidence="6 13" id="KW-0436">Ligase</keyword>
<dbReference type="RefSeq" id="WP_013703967.1">
    <property type="nucleotide sequence ID" value="NC_015387.1"/>
</dbReference>
<dbReference type="InterPro" id="IPR014729">
    <property type="entry name" value="Rossmann-like_a/b/a_fold"/>
</dbReference>
<dbReference type="GO" id="GO:0004825">
    <property type="term" value="F:methionine-tRNA ligase activity"/>
    <property type="evidence" value="ECO:0007669"/>
    <property type="project" value="UniProtKB-UniRule"/>
</dbReference>
<evidence type="ECO:0000313" key="15">
    <source>
        <dbReference type="EMBL" id="AEB11920.1"/>
    </source>
</evidence>
<evidence type="ECO:0000259" key="14">
    <source>
        <dbReference type="PROSITE" id="PS50886"/>
    </source>
</evidence>
<feature type="binding site" evidence="13">
    <location>
        <position position="127"/>
    </location>
    <ligand>
        <name>Zn(2+)</name>
        <dbReference type="ChEBI" id="CHEBI:29105"/>
    </ligand>
</feature>
<evidence type="ECO:0000313" key="16">
    <source>
        <dbReference type="Proteomes" id="UP000007030"/>
    </source>
</evidence>
<feature type="short sequence motif" description="'HIGH' region" evidence="13">
    <location>
        <begin position="12"/>
        <end position="22"/>
    </location>
</feature>
<evidence type="ECO:0000256" key="11">
    <source>
        <dbReference type="ARBA" id="ARBA00023146"/>
    </source>
</evidence>
<feature type="binding site" evidence="13">
    <location>
        <position position="144"/>
    </location>
    <ligand>
        <name>Zn(2+)</name>
        <dbReference type="ChEBI" id="CHEBI:29105"/>
    </ligand>
</feature>
<dbReference type="InterPro" id="IPR004495">
    <property type="entry name" value="Met-tRNA-synth_bsu_C"/>
</dbReference>
<dbReference type="Gene3D" id="2.40.50.140">
    <property type="entry name" value="Nucleic acid-binding proteins"/>
    <property type="match status" value="1"/>
</dbReference>
<feature type="binding site" evidence="13">
    <location>
        <position position="147"/>
    </location>
    <ligand>
        <name>Zn(2+)</name>
        <dbReference type="ChEBI" id="CHEBI:29105"/>
    </ligand>
</feature>
<dbReference type="EMBL" id="CP002630">
    <property type="protein sequence ID" value="AEB11920.1"/>
    <property type="molecule type" value="Genomic_DNA"/>
</dbReference>
<dbReference type="HAMAP" id="MF_01228">
    <property type="entry name" value="Met_tRNA_synth_type2"/>
    <property type="match status" value="1"/>
</dbReference>
<organism evidence="15 16">
    <name type="scientific">Marinithermus hydrothermalis (strain DSM 14884 / JCM 11576 / T1)</name>
    <dbReference type="NCBI Taxonomy" id="869210"/>
    <lineage>
        <taxon>Bacteria</taxon>
        <taxon>Thermotogati</taxon>
        <taxon>Deinococcota</taxon>
        <taxon>Deinococci</taxon>
        <taxon>Thermales</taxon>
        <taxon>Thermaceae</taxon>
        <taxon>Marinithermus</taxon>
    </lineage>
</organism>
<dbReference type="CDD" id="cd00814">
    <property type="entry name" value="MetRS_core"/>
    <property type="match status" value="1"/>
</dbReference>
<dbReference type="AlphaFoldDB" id="F2NQI2"/>
<name>F2NQI2_MARHT</name>
<dbReference type="CDD" id="cd02800">
    <property type="entry name" value="tRNA_bind_EcMetRS_like"/>
    <property type="match status" value="1"/>
</dbReference>
<evidence type="ECO:0000256" key="2">
    <source>
        <dbReference type="ARBA" id="ARBA00004496"/>
    </source>
</evidence>
<dbReference type="GO" id="GO:0005737">
    <property type="term" value="C:cytoplasm"/>
    <property type="evidence" value="ECO:0007669"/>
    <property type="project" value="UniProtKB-SubCell"/>
</dbReference>
<gene>
    <name evidence="13" type="primary">metG</name>
    <name evidence="15" type="ordered locus">Marky_1180</name>
</gene>
<dbReference type="KEGG" id="mhd:Marky_1180"/>
<comment type="catalytic activity">
    <reaction evidence="12 13">
        <text>tRNA(Met) + L-methionine + ATP = L-methionyl-tRNA(Met) + AMP + diphosphate</text>
        <dbReference type="Rhea" id="RHEA:13481"/>
        <dbReference type="Rhea" id="RHEA-COMP:9667"/>
        <dbReference type="Rhea" id="RHEA-COMP:9698"/>
        <dbReference type="ChEBI" id="CHEBI:30616"/>
        <dbReference type="ChEBI" id="CHEBI:33019"/>
        <dbReference type="ChEBI" id="CHEBI:57844"/>
        <dbReference type="ChEBI" id="CHEBI:78442"/>
        <dbReference type="ChEBI" id="CHEBI:78530"/>
        <dbReference type="ChEBI" id="CHEBI:456215"/>
        <dbReference type="EC" id="6.1.1.10"/>
    </reaction>
</comment>
<dbReference type="GO" id="GO:0005524">
    <property type="term" value="F:ATP binding"/>
    <property type="evidence" value="ECO:0007669"/>
    <property type="project" value="UniProtKB-UniRule"/>
</dbReference>
<dbReference type="Proteomes" id="UP000007030">
    <property type="component" value="Chromosome"/>
</dbReference>
<dbReference type="Pfam" id="PF09334">
    <property type="entry name" value="tRNA-synt_1g"/>
    <property type="match status" value="2"/>
</dbReference>
<keyword evidence="13" id="KW-0479">Metal-binding</keyword>
<evidence type="ECO:0000256" key="1">
    <source>
        <dbReference type="ARBA" id="ARBA00003314"/>
    </source>
</evidence>
<dbReference type="GO" id="GO:0000049">
    <property type="term" value="F:tRNA binding"/>
    <property type="evidence" value="ECO:0007669"/>
    <property type="project" value="UniProtKB-UniRule"/>
</dbReference>
<dbReference type="InterPro" id="IPR002547">
    <property type="entry name" value="tRNA-bd_dom"/>
</dbReference>
<evidence type="ECO:0000256" key="10">
    <source>
        <dbReference type="ARBA" id="ARBA00022917"/>
    </source>
</evidence>
<dbReference type="InterPro" id="IPR015413">
    <property type="entry name" value="Methionyl/Leucyl_tRNA_Synth"/>
</dbReference>
<dbReference type="HOGENOM" id="CLU_009710_9_4_0"/>
<dbReference type="PRINTS" id="PR01041">
    <property type="entry name" value="TRNASYNTHMET"/>
</dbReference>
<dbReference type="GO" id="GO:0006431">
    <property type="term" value="P:methionyl-tRNA aminoacylation"/>
    <property type="evidence" value="ECO:0007669"/>
    <property type="project" value="UniProtKB-UniRule"/>
</dbReference>
<dbReference type="PANTHER" id="PTHR43326">
    <property type="entry name" value="METHIONYL-TRNA SYNTHETASE"/>
    <property type="match status" value="1"/>
</dbReference>
<evidence type="ECO:0000256" key="7">
    <source>
        <dbReference type="ARBA" id="ARBA00022741"/>
    </source>
</evidence>
<dbReference type="InterPro" id="IPR033911">
    <property type="entry name" value="MetRS_core"/>
</dbReference>
<keyword evidence="4 13" id="KW-0963">Cytoplasm</keyword>
<keyword evidence="8 13" id="KW-0067">ATP-binding</keyword>
<comment type="caution">
    <text evidence="13">Lacks conserved residue(s) required for the propagation of feature annotation.</text>
</comment>
<keyword evidence="9 13" id="KW-0694">RNA-binding</keyword>
<dbReference type="FunFam" id="2.170.220.10:FF:000003">
    <property type="entry name" value="Methionine--tRNA ligase"/>
    <property type="match status" value="1"/>
</dbReference>
<dbReference type="Pfam" id="PF01588">
    <property type="entry name" value="tRNA_bind"/>
    <property type="match status" value="1"/>
</dbReference>
<evidence type="ECO:0000256" key="13">
    <source>
        <dbReference type="HAMAP-Rule" id="MF_01228"/>
    </source>
</evidence>
<keyword evidence="13" id="KW-0862">Zinc</keyword>
<dbReference type="eggNOG" id="COG0143">
    <property type="taxonomic scope" value="Bacteria"/>
</dbReference>
<keyword evidence="5 13" id="KW-0820">tRNA-binding</keyword>
<feature type="binding site" evidence="13">
    <location>
        <position position="130"/>
    </location>
    <ligand>
        <name>Zn(2+)</name>
        <dbReference type="ChEBI" id="CHEBI:29105"/>
    </ligand>
</feature>
<comment type="cofactor">
    <cofactor evidence="13">
        <name>Zn(2+)</name>
        <dbReference type="ChEBI" id="CHEBI:29105"/>
    </cofactor>
    <text evidence="13">Binds 1 zinc ion per subunit.</text>
</comment>
<feature type="domain" description="TRNA-binding" evidence="14">
    <location>
        <begin position="531"/>
        <end position="632"/>
    </location>
</feature>
<evidence type="ECO:0000256" key="9">
    <source>
        <dbReference type="ARBA" id="ARBA00022884"/>
    </source>
</evidence>
<dbReference type="eggNOG" id="COG0073">
    <property type="taxonomic scope" value="Bacteria"/>
</dbReference>
<evidence type="ECO:0000256" key="4">
    <source>
        <dbReference type="ARBA" id="ARBA00022490"/>
    </source>
</evidence>
<comment type="function">
    <text evidence="1 13">Is required not only for elongation of protein synthesis but also for the initiation of all mRNA translation through initiator tRNA(fMet) aminoacylation.</text>
</comment>
<proteinExistence type="inferred from homology"/>
<dbReference type="GO" id="GO:0046872">
    <property type="term" value="F:metal ion binding"/>
    <property type="evidence" value="ECO:0007669"/>
    <property type="project" value="UniProtKB-KW"/>
</dbReference>
<protein>
    <recommendedName>
        <fullName evidence="13">Methionine--tRNA ligase</fullName>
        <ecNumber evidence="13">6.1.1.10</ecNumber>
    </recommendedName>
    <alternativeName>
        <fullName evidence="13">Methionyl-tRNA synthetase</fullName>
        <shortName evidence="13">MetRS</shortName>
    </alternativeName>
</protein>